<dbReference type="EMBL" id="QEOP01000001">
    <property type="protein sequence ID" value="PVZ95181.1"/>
    <property type="molecule type" value="Genomic_DNA"/>
</dbReference>
<evidence type="ECO:0000313" key="4">
    <source>
        <dbReference type="EMBL" id="PVZ95181.1"/>
    </source>
</evidence>
<dbReference type="RefSeq" id="WP_116754919.1">
    <property type="nucleotide sequence ID" value="NZ_JBHUEX010000001.1"/>
</dbReference>
<keyword evidence="2" id="KW-0812">Transmembrane</keyword>
<evidence type="ECO:0000313" key="5">
    <source>
        <dbReference type="Proteomes" id="UP000244893"/>
    </source>
</evidence>
<evidence type="ECO:0000259" key="3">
    <source>
        <dbReference type="Pfam" id="PF20059"/>
    </source>
</evidence>
<dbReference type="InterPro" id="IPR045597">
    <property type="entry name" value="DUF6458"/>
</dbReference>
<reference evidence="4 5" key="1">
    <citation type="submission" date="2018-05" db="EMBL/GenBank/DDBJ databases">
        <title>Amnibacterium sp. M8JJ-5, whole genome shotgun sequence.</title>
        <authorList>
            <person name="Tuo L."/>
        </authorList>
    </citation>
    <scope>NUCLEOTIDE SEQUENCE [LARGE SCALE GENOMIC DNA]</scope>
    <source>
        <strain evidence="4 5">M8JJ-5</strain>
    </source>
</reference>
<gene>
    <name evidence="4" type="ORF">DDQ50_01235</name>
</gene>
<evidence type="ECO:0000256" key="2">
    <source>
        <dbReference type="SAM" id="Phobius"/>
    </source>
</evidence>
<keyword evidence="2" id="KW-1133">Transmembrane helix</keyword>
<feature type="transmembrane region" description="Helical" evidence="2">
    <location>
        <begin position="29"/>
        <end position="51"/>
    </location>
</feature>
<protein>
    <recommendedName>
        <fullName evidence="3">DUF6458 domain-containing protein</fullName>
    </recommendedName>
</protein>
<name>A0A2V1HS64_9MICO</name>
<dbReference type="OrthoDB" id="4775046at2"/>
<evidence type="ECO:0000256" key="1">
    <source>
        <dbReference type="SAM" id="MobiDB-lite"/>
    </source>
</evidence>
<dbReference type="AlphaFoldDB" id="A0A2V1HS64"/>
<keyword evidence="5" id="KW-1185">Reference proteome</keyword>
<comment type="caution">
    <text evidence="4">The sequence shown here is derived from an EMBL/GenBank/DDBJ whole genome shotgun (WGS) entry which is preliminary data.</text>
</comment>
<sequence length="83" mass="8662">MSLGAGIFLFAVGAILAFAVNVSVDWVNLQVIGYILMAAGLVGIILGIVLITRKRTATSTTATGVDPVSGESVRRSVRTEDQI</sequence>
<feature type="region of interest" description="Disordered" evidence="1">
    <location>
        <begin position="57"/>
        <end position="83"/>
    </location>
</feature>
<proteinExistence type="predicted"/>
<feature type="domain" description="DUF6458" evidence="3">
    <location>
        <begin position="1"/>
        <end position="66"/>
    </location>
</feature>
<accession>A0A2V1HS64</accession>
<feature type="compositionally biased region" description="Basic and acidic residues" evidence="1">
    <location>
        <begin position="72"/>
        <end position="83"/>
    </location>
</feature>
<dbReference type="Proteomes" id="UP000244893">
    <property type="component" value="Unassembled WGS sequence"/>
</dbReference>
<dbReference type="Pfam" id="PF20059">
    <property type="entry name" value="DUF6458"/>
    <property type="match status" value="1"/>
</dbReference>
<keyword evidence="2" id="KW-0472">Membrane</keyword>
<organism evidence="4 5">
    <name type="scientific">Amnibacterium flavum</name>
    <dbReference type="NCBI Taxonomy" id="2173173"/>
    <lineage>
        <taxon>Bacteria</taxon>
        <taxon>Bacillati</taxon>
        <taxon>Actinomycetota</taxon>
        <taxon>Actinomycetes</taxon>
        <taxon>Micrococcales</taxon>
        <taxon>Microbacteriaceae</taxon>
        <taxon>Amnibacterium</taxon>
    </lineage>
</organism>